<dbReference type="GeneID" id="106054397"/>
<dbReference type="OMA" id="WECEGRR"/>
<name>A0A9W3BLI1_BIOGL</name>
<evidence type="ECO:0000313" key="5">
    <source>
        <dbReference type="RefSeq" id="XP_055900351.1"/>
    </source>
</evidence>
<dbReference type="PANTHER" id="PTHR24020">
    <property type="entry name" value="COLLAGEN ALPHA"/>
    <property type="match status" value="1"/>
</dbReference>
<dbReference type="InterPro" id="IPR050525">
    <property type="entry name" value="ECM_Assembly_Org"/>
</dbReference>
<proteinExistence type="predicted"/>
<dbReference type="Gene3D" id="3.40.50.410">
    <property type="entry name" value="von Willebrand factor, type A domain"/>
    <property type="match status" value="3"/>
</dbReference>
<evidence type="ECO:0000313" key="8">
    <source>
        <dbReference type="RefSeq" id="XP_055900354.1"/>
    </source>
</evidence>
<dbReference type="PROSITE" id="PS50234">
    <property type="entry name" value="VWFA"/>
    <property type="match status" value="3"/>
</dbReference>
<dbReference type="Pfam" id="PF01607">
    <property type="entry name" value="CBM_14"/>
    <property type="match status" value="1"/>
</dbReference>
<dbReference type="RefSeq" id="XP_055900354.1">
    <property type="nucleotide sequence ID" value="XM_056044379.1"/>
</dbReference>
<keyword evidence="4" id="KW-1185">Reference proteome</keyword>
<dbReference type="InterPro" id="IPR002035">
    <property type="entry name" value="VWF_A"/>
</dbReference>
<evidence type="ECO:0000259" key="3">
    <source>
        <dbReference type="PROSITE" id="PS50940"/>
    </source>
</evidence>
<gene>
    <name evidence="5 6 7 8" type="primary">LOC106054397</name>
</gene>
<evidence type="ECO:0000313" key="4">
    <source>
        <dbReference type="Proteomes" id="UP001165740"/>
    </source>
</evidence>
<feature type="domain" description="VWFA" evidence="2">
    <location>
        <begin position="31"/>
        <end position="203"/>
    </location>
</feature>
<dbReference type="InterPro" id="IPR036508">
    <property type="entry name" value="Chitin-bd_dom_sf"/>
</dbReference>
<evidence type="ECO:0000259" key="2">
    <source>
        <dbReference type="PROSITE" id="PS50234"/>
    </source>
</evidence>
<dbReference type="RefSeq" id="XP_055900351.1">
    <property type="nucleotide sequence ID" value="XM_056044376.1"/>
</dbReference>
<evidence type="ECO:0000256" key="1">
    <source>
        <dbReference type="SAM" id="SignalP"/>
    </source>
</evidence>
<dbReference type="RefSeq" id="XP_055900353.1">
    <property type="nucleotide sequence ID" value="XM_056044378.1"/>
</dbReference>
<feature type="domain" description="VWFA" evidence="2">
    <location>
        <begin position="417"/>
        <end position="605"/>
    </location>
</feature>
<dbReference type="SMART" id="SM00494">
    <property type="entry name" value="ChtBD2"/>
    <property type="match status" value="1"/>
</dbReference>
<evidence type="ECO:0000313" key="7">
    <source>
        <dbReference type="RefSeq" id="XP_055900353.1"/>
    </source>
</evidence>
<dbReference type="CDD" id="cd01450">
    <property type="entry name" value="vWFA_subfamily_ECM"/>
    <property type="match status" value="2"/>
</dbReference>
<feature type="domain" description="Chitin-binding type-2" evidence="3">
    <location>
        <begin position="618"/>
        <end position="685"/>
    </location>
</feature>
<dbReference type="AlphaFoldDB" id="A0A9W3BLI1"/>
<dbReference type="GO" id="GO:0005576">
    <property type="term" value="C:extracellular region"/>
    <property type="evidence" value="ECO:0007669"/>
    <property type="project" value="InterPro"/>
</dbReference>
<organism evidence="4 6">
    <name type="scientific">Biomphalaria glabrata</name>
    <name type="common">Bloodfluke planorb</name>
    <name type="synonym">Freshwater snail</name>
    <dbReference type="NCBI Taxonomy" id="6526"/>
    <lineage>
        <taxon>Eukaryota</taxon>
        <taxon>Metazoa</taxon>
        <taxon>Spiralia</taxon>
        <taxon>Lophotrochozoa</taxon>
        <taxon>Mollusca</taxon>
        <taxon>Gastropoda</taxon>
        <taxon>Heterobranchia</taxon>
        <taxon>Euthyneura</taxon>
        <taxon>Panpulmonata</taxon>
        <taxon>Hygrophila</taxon>
        <taxon>Lymnaeoidea</taxon>
        <taxon>Planorbidae</taxon>
        <taxon>Biomphalaria</taxon>
    </lineage>
</organism>
<feature type="signal peptide" evidence="1">
    <location>
        <begin position="1"/>
        <end position="22"/>
    </location>
</feature>
<dbReference type="OrthoDB" id="6079701at2759"/>
<dbReference type="InterPro" id="IPR036465">
    <property type="entry name" value="vWFA_dom_sf"/>
</dbReference>
<dbReference type="SMART" id="SM00327">
    <property type="entry name" value="VWA"/>
    <property type="match status" value="3"/>
</dbReference>
<dbReference type="Proteomes" id="UP001165740">
    <property type="component" value="Chromosome 10"/>
</dbReference>
<dbReference type="InterPro" id="IPR002557">
    <property type="entry name" value="Chitin-bd_dom"/>
</dbReference>
<dbReference type="PRINTS" id="PR00453">
    <property type="entry name" value="VWFADOMAIN"/>
</dbReference>
<dbReference type="RefSeq" id="XP_055900352.1">
    <property type="nucleotide sequence ID" value="XM_056044377.1"/>
</dbReference>
<dbReference type="Gene3D" id="2.170.140.10">
    <property type="entry name" value="Chitin binding domain"/>
    <property type="match status" value="1"/>
</dbReference>
<evidence type="ECO:0000313" key="6">
    <source>
        <dbReference type="RefSeq" id="XP_055900352.1"/>
    </source>
</evidence>
<feature type="chain" id="PRO_5044703094" evidence="1">
    <location>
        <begin position="23"/>
        <end position="989"/>
    </location>
</feature>
<dbReference type="SUPFAM" id="SSF57625">
    <property type="entry name" value="Invertebrate chitin-binding proteins"/>
    <property type="match status" value="1"/>
</dbReference>
<dbReference type="Pfam" id="PF00092">
    <property type="entry name" value="VWA"/>
    <property type="match status" value="3"/>
</dbReference>
<protein>
    <submittedName>
        <fullName evidence="5 6">Collagen alpha-4(VI) chain-like isoform X1</fullName>
    </submittedName>
</protein>
<feature type="domain" description="VWFA" evidence="2">
    <location>
        <begin position="218"/>
        <end position="394"/>
    </location>
</feature>
<dbReference type="GO" id="GO:0008061">
    <property type="term" value="F:chitin binding"/>
    <property type="evidence" value="ECO:0007669"/>
    <property type="project" value="InterPro"/>
</dbReference>
<keyword evidence="1" id="KW-0732">Signal</keyword>
<reference evidence="5 6" key="1">
    <citation type="submission" date="2025-04" db="UniProtKB">
        <authorList>
            <consortium name="RefSeq"/>
        </authorList>
    </citation>
    <scope>IDENTIFICATION</scope>
</reference>
<accession>A0A9W3BLI1</accession>
<dbReference type="PROSITE" id="PS50940">
    <property type="entry name" value="CHIT_BIND_II"/>
    <property type="match status" value="1"/>
</dbReference>
<dbReference type="SUPFAM" id="SSF53300">
    <property type="entry name" value="vWA-like"/>
    <property type="match status" value="3"/>
</dbReference>
<sequence length="989" mass="108513">MTTRAITLLLATLAAAVPGIFSQTKCLGNLDIIFAVDGSNSMGEDNFNLQKTSLVNLVNKLAVSRDEIHVGVIPFSSSVAANQVIQLTGNKTSLLETLNKLEYPDEQTRTDLAIDEAVAMFRRYSRGGSVPKLLMIITDGASTSPSKTVTSSNIAKADNITIYALGVTKQVDVAELQNLASKPDKVLLTPDFRTLEESLLNATNKACVDLKCVDSHIDLVFVLDTSSRVDLETFREMINFVKDFLAFAFVDNGNFRVGVMTYSDSANVLFQMTTFDRSKQSMMDALSALQYTPRAGSNLAGAMTLLKEMFTTRNGDRIEAPNVVILLSATYSNINQGSTIREAESVRAQSIQIFTVGIGINTAIELDGVASKPLVNNSFALSSFYQLRPVIERVYNSFNKFCESPPPVPGCYMGYSDLWLVLDVSSVSEGMARTDYTGDFAKLKNGVGKMMEIILDPSVQNTDIHTGLVTFSDYARTLVDISTPNSAIQAQNYVNTLPNGIQQSGASLVAALRLITTRARDQNYKSYVAIVAPETTYQNDLANIQNEFNRLKALGYTIVPFVVLNNRNLNLMSLQQQASGYNYLYSITGYNELEAATKNFTRDRLCYGYVAPTPSPSGGLCDNSGHRQNGMDVVPHPSDCDKYIQCYYNNITMLDIGVVRNCPMGLHWNQPSKTCLNTTQVRCTKDRCREDCEPFKMEGACGAFWDCENGVSVPKCCPPSFAFVSGVGCQLDFRCKDMCQAEKWCGLCQKKPNWLVASGYDVQLANGVLGWLPRPCFYEDFDVVDCDCSAPRNQVCPADREYFFNDTMTAMSVMDNSRDGIRVSSVSNNGMALALNAKSVIHVDMNRMDYPGSYVIEFVYKENGALSPYSETLFSSGVSCNHVNSLLVSANDQFVFAELRSSEGRQAEVKVPTTGLSVNEFKLLTLEYNDGVLSLSVKGSKQQYIAQTSAPALACLSCGIDIGAGVIKNSFRGEVQKLAIRSCSLPKLY</sequence>